<dbReference type="RefSeq" id="WP_118155413.1">
    <property type="nucleotide sequence ID" value="NZ_QWEY01000011.1"/>
</dbReference>
<dbReference type="PANTHER" id="PTHR30012:SF0">
    <property type="entry name" value="TYPE II SECRETION SYSTEM PROTEIN F-RELATED"/>
    <property type="match status" value="1"/>
</dbReference>
<accession>A0A411YYN4</accession>
<feature type="transmembrane region" description="Helical" evidence="7">
    <location>
        <begin position="365"/>
        <end position="390"/>
    </location>
</feature>
<comment type="similarity">
    <text evidence="2">Belongs to the GSP F family.</text>
</comment>
<evidence type="ECO:0000313" key="10">
    <source>
        <dbReference type="Proteomes" id="UP000284547"/>
    </source>
</evidence>
<evidence type="ECO:0000259" key="8">
    <source>
        <dbReference type="Pfam" id="PF00482"/>
    </source>
</evidence>
<dbReference type="InterPro" id="IPR042094">
    <property type="entry name" value="T2SS_GspF_sf"/>
</dbReference>
<evidence type="ECO:0000256" key="3">
    <source>
        <dbReference type="ARBA" id="ARBA00022475"/>
    </source>
</evidence>
<comment type="caution">
    <text evidence="9">The sequence shown here is derived from an EMBL/GenBank/DDBJ whole genome shotgun (WGS) entry which is preliminary data.</text>
</comment>
<evidence type="ECO:0000256" key="5">
    <source>
        <dbReference type="ARBA" id="ARBA00022989"/>
    </source>
</evidence>
<dbReference type="Proteomes" id="UP000284547">
    <property type="component" value="Unassembled WGS sequence"/>
</dbReference>
<feature type="transmembrane region" description="Helical" evidence="7">
    <location>
        <begin position="205"/>
        <end position="237"/>
    </location>
</feature>
<gene>
    <name evidence="9" type="ORF">D1012_17730</name>
</gene>
<protein>
    <recommendedName>
        <fullName evidence="8">Type II secretion system protein GspF domain-containing protein</fullName>
    </recommendedName>
</protein>
<feature type="domain" description="Type II secretion system protein GspF" evidence="8">
    <location>
        <begin position="66"/>
        <end position="188"/>
    </location>
</feature>
<keyword evidence="3" id="KW-1003">Cell membrane</keyword>
<feature type="domain" description="Type II secretion system protein GspF" evidence="8">
    <location>
        <begin position="269"/>
        <end position="386"/>
    </location>
</feature>
<dbReference type="GO" id="GO:0015628">
    <property type="term" value="P:protein secretion by the type II secretion system"/>
    <property type="evidence" value="ECO:0007669"/>
    <property type="project" value="TreeGrafter"/>
</dbReference>
<dbReference type="EMBL" id="QWEY01000011">
    <property type="protein sequence ID" value="RGP35902.1"/>
    <property type="molecule type" value="Genomic_DNA"/>
</dbReference>
<dbReference type="OrthoDB" id="9805682at2"/>
<dbReference type="InterPro" id="IPR018076">
    <property type="entry name" value="T2SS_GspF_dom"/>
</dbReference>
<evidence type="ECO:0000256" key="4">
    <source>
        <dbReference type="ARBA" id="ARBA00022692"/>
    </source>
</evidence>
<evidence type="ECO:0000313" key="9">
    <source>
        <dbReference type="EMBL" id="RGP35902.1"/>
    </source>
</evidence>
<evidence type="ECO:0000256" key="2">
    <source>
        <dbReference type="ARBA" id="ARBA00005745"/>
    </source>
</evidence>
<dbReference type="InterPro" id="IPR003004">
    <property type="entry name" value="GspF/PilC"/>
</dbReference>
<keyword evidence="10" id="KW-1185">Reference proteome</keyword>
<evidence type="ECO:0000256" key="1">
    <source>
        <dbReference type="ARBA" id="ARBA00004651"/>
    </source>
</evidence>
<keyword evidence="5 7" id="KW-1133">Transmembrane helix</keyword>
<reference evidence="9 10" key="1">
    <citation type="submission" date="2018-08" db="EMBL/GenBank/DDBJ databases">
        <title>Flavobacterium tibetense sp. nov., isolated from a wetland YonghuCo on Tibetan Plateau.</title>
        <authorList>
            <person name="Phurbu D."/>
            <person name="Lu H."/>
            <person name="Xing P."/>
        </authorList>
    </citation>
    <scope>NUCLEOTIDE SEQUENCE [LARGE SCALE GENOMIC DNA]</scope>
    <source>
        <strain evidence="9 10">DJC</strain>
    </source>
</reference>
<keyword evidence="4 7" id="KW-0812">Transmembrane</keyword>
<organism evidence="9 10">
    <name type="scientific">Pseudotabrizicola alkalilacus</name>
    <dbReference type="NCBI Taxonomy" id="2305252"/>
    <lineage>
        <taxon>Bacteria</taxon>
        <taxon>Pseudomonadati</taxon>
        <taxon>Pseudomonadota</taxon>
        <taxon>Alphaproteobacteria</taxon>
        <taxon>Rhodobacterales</taxon>
        <taxon>Paracoccaceae</taxon>
        <taxon>Pseudotabrizicola</taxon>
    </lineage>
</organism>
<dbReference type="Gene3D" id="1.20.81.30">
    <property type="entry name" value="Type II secretion system (T2SS), domain F"/>
    <property type="match status" value="2"/>
</dbReference>
<feature type="transmembrane region" description="Helical" evidence="7">
    <location>
        <begin position="161"/>
        <end position="185"/>
    </location>
</feature>
<dbReference type="GO" id="GO:0005886">
    <property type="term" value="C:plasma membrane"/>
    <property type="evidence" value="ECO:0007669"/>
    <property type="project" value="UniProtKB-SubCell"/>
</dbReference>
<evidence type="ECO:0000256" key="7">
    <source>
        <dbReference type="SAM" id="Phobius"/>
    </source>
</evidence>
<keyword evidence="6 7" id="KW-0472">Membrane</keyword>
<dbReference type="Pfam" id="PF00482">
    <property type="entry name" value="T2SSF"/>
    <property type="match status" value="2"/>
</dbReference>
<proteinExistence type="inferred from homology"/>
<dbReference type="PRINTS" id="PR00812">
    <property type="entry name" value="BCTERIALGSPF"/>
</dbReference>
<sequence>MPRFRYAAYAADGSAENGALQAASEAEALKRLAALGLTVTDLGPDRAGQGAAGGRIIPLAAQADLAEQLSVLFAARLPAPKVAEIVATSNRTPAIRRHFQRVGQLMADGAGFADAMEQASDRLSPLFSVMASIGQATARPGQQMPQLATALRRQQKMLGQLSGALVYPAILLVGGVGIILVMSLFLAPRLAVIFTSVNQPLPSAIAGFVALGEGVVVWGLPVAIGVAAALLWVIRALRRPGSDLRRMMRRFPGFGPVLRDVSLARIVRAVQLMQEAGMPLAVSLSAAASAFSTDPEAALFARAAEALEGGARASSVLSQDPSLPAMLREMIRIGEETNTLPQVLSVAATALEDEVERRLQRMMALATPLLTLLIGAVIALIVGSVMSAILSVNDLAL</sequence>
<name>A0A411YYN4_9RHOB</name>
<dbReference type="PANTHER" id="PTHR30012">
    <property type="entry name" value="GENERAL SECRETION PATHWAY PROTEIN"/>
    <property type="match status" value="1"/>
</dbReference>
<dbReference type="AlphaFoldDB" id="A0A411YYN4"/>
<evidence type="ECO:0000256" key="6">
    <source>
        <dbReference type="ARBA" id="ARBA00023136"/>
    </source>
</evidence>
<comment type="subcellular location">
    <subcellularLocation>
        <location evidence="1">Cell membrane</location>
        <topology evidence="1">Multi-pass membrane protein</topology>
    </subcellularLocation>
</comment>